<accession>A0A0U1P0R5</accession>
<dbReference type="InterPro" id="IPR024197">
    <property type="entry name" value="TPP-like"/>
</dbReference>
<dbReference type="EMBL" id="CVRB01000004">
    <property type="protein sequence ID" value="CRK83836.1"/>
    <property type="molecule type" value="Genomic_DNA"/>
</dbReference>
<evidence type="ECO:0000313" key="1">
    <source>
        <dbReference type="EMBL" id="CRK83836.1"/>
    </source>
</evidence>
<dbReference type="InterPro" id="IPR036412">
    <property type="entry name" value="HAD-like_sf"/>
</dbReference>
<dbReference type="SUPFAM" id="SSF56784">
    <property type="entry name" value="HAD-like"/>
    <property type="match status" value="1"/>
</dbReference>
<dbReference type="PIRSF" id="PIRSF030802">
    <property type="entry name" value="UCP030802"/>
    <property type="match status" value="1"/>
</dbReference>
<reference evidence="2" key="1">
    <citation type="submission" date="2015-05" db="EMBL/GenBank/DDBJ databases">
        <authorList>
            <person name="Urmite Genomes"/>
        </authorList>
    </citation>
    <scope>NUCLEOTIDE SEQUENCE [LARGE SCALE GENOMIC DNA]</scope>
    <source>
        <strain evidence="2">LF1</strain>
    </source>
</reference>
<dbReference type="RefSeq" id="WP_090636926.1">
    <property type="nucleotide sequence ID" value="NZ_CVRB01000004.1"/>
</dbReference>
<organism evidence="1 2">
    <name type="scientific">Neobacillus massiliamazoniensis</name>
    <dbReference type="NCBI Taxonomy" id="1499688"/>
    <lineage>
        <taxon>Bacteria</taxon>
        <taxon>Bacillati</taxon>
        <taxon>Bacillota</taxon>
        <taxon>Bacilli</taxon>
        <taxon>Bacillales</taxon>
        <taxon>Bacillaceae</taxon>
        <taxon>Neobacillus</taxon>
    </lineage>
</organism>
<sequence>MIVASDLDRTLVYSKRALNELGCSPQIPLIPVEKKDGNWVAFMTERAFNALSDLCKYHLFIPVTTRTTEQFNRFELFNHGNFPLTYAITLNGAEILHKGKTLHEWTIYMTSKIQNESITQITLLSILNKEGYQFDGKIRQVDNLFYYYILNTPPSPEVKAALQNFVAEYGWRISLQGRKLYFIPTAISKGAALEFICRREGMEAFAGAGDSLLDLDFLQNCRYQFVPRHGELANEIKGTKVTMTNNAGVAAGEEILLGFLTLLKSKNISYF</sequence>
<dbReference type="Proteomes" id="UP000199087">
    <property type="component" value="Unassembled WGS sequence"/>
</dbReference>
<dbReference type="InterPro" id="IPR023214">
    <property type="entry name" value="HAD_sf"/>
</dbReference>
<dbReference type="OrthoDB" id="1666512at2"/>
<dbReference type="Gene3D" id="3.40.50.1000">
    <property type="entry name" value="HAD superfamily/HAD-like"/>
    <property type="match status" value="1"/>
</dbReference>
<dbReference type="AlphaFoldDB" id="A0A0U1P0R5"/>
<evidence type="ECO:0000313" key="2">
    <source>
        <dbReference type="Proteomes" id="UP000199087"/>
    </source>
</evidence>
<keyword evidence="2" id="KW-1185">Reference proteome</keyword>
<name>A0A0U1P0R5_9BACI</name>
<evidence type="ECO:0008006" key="3">
    <source>
        <dbReference type="Google" id="ProtNLM"/>
    </source>
</evidence>
<proteinExistence type="predicted"/>
<protein>
    <recommendedName>
        <fullName evidence="3">Sucrose phosphatase-like domain-containing protein</fullName>
    </recommendedName>
</protein>
<dbReference type="STRING" id="1499688.BN000_03830"/>
<gene>
    <name evidence="1" type="ORF">BN000_03830</name>
</gene>